<reference evidence="1 2" key="1">
    <citation type="journal article" date="2012" name="Genet. Mol. Biol.">
        <title>Analysis of 16S rRNA and mxaF genes revealing insights into Methylobacterium niche-specific plant association.</title>
        <authorList>
            <person name="Dourado M.N."/>
            <person name="Andreote F.D."/>
            <person name="Dini-Andreote F."/>
            <person name="Conti R."/>
            <person name="Araujo J.M."/>
            <person name="Araujo W.L."/>
        </authorList>
    </citation>
    <scope>NUCLEOTIDE SEQUENCE [LARGE SCALE GENOMIC DNA]</scope>
    <source>
        <strain evidence="1 2">TC3-10</strain>
    </source>
</reference>
<comment type="caution">
    <text evidence="1">The sequence shown here is derived from an EMBL/GenBank/DDBJ whole genome shotgun (WGS) entry which is preliminary data.</text>
</comment>
<keyword evidence="2" id="KW-1185">Reference proteome</keyword>
<dbReference type="Proteomes" id="UP001355206">
    <property type="component" value="Unassembled WGS sequence"/>
</dbReference>
<gene>
    <name evidence="1" type="ORF">MOTC310_32520</name>
</gene>
<name>A0ABU7TZ13_9HYPH</name>
<sequence>MFTRYLIVRPDIPWIQGDVPAPDPSEAVKFLESRLRTPALVQHNWLVYVAPNLFPLPQTAWSGGDPVLIEMLEGLTPIATIPQSRPLLPHSHRAA</sequence>
<accession>A0ABU7TZ13</accession>
<proteinExistence type="predicted"/>
<protein>
    <submittedName>
        <fullName evidence="1">Uncharacterized protein</fullName>
    </submittedName>
</protein>
<evidence type="ECO:0000313" key="1">
    <source>
        <dbReference type="EMBL" id="MEE7494880.1"/>
    </source>
</evidence>
<organism evidence="1 2">
    <name type="scientific">Methylobacterium oryzae</name>
    <dbReference type="NCBI Taxonomy" id="334852"/>
    <lineage>
        <taxon>Bacteria</taxon>
        <taxon>Pseudomonadati</taxon>
        <taxon>Pseudomonadota</taxon>
        <taxon>Alphaproteobacteria</taxon>
        <taxon>Hyphomicrobiales</taxon>
        <taxon>Methylobacteriaceae</taxon>
        <taxon>Methylobacterium</taxon>
    </lineage>
</organism>
<dbReference type="EMBL" id="MLCA01000019">
    <property type="protein sequence ID" value="MEE7494880.1"/>
    <property type="molecule type" value="Genomic_DNA"/>
</dbReference>
<evidence type="ECO:0000313" key="2">
    <source>
        <dbReference type="Proteomes" id="UP001355206"/>
    </source>
</evidence>